<dbReference type="InterPro" id="IPR008271">
    <property type="entry name" value="Ser/Thr_kinase_AS"/>
</dbReference>
<proteinExistence type="predicted"/>
<dbReference type="EMBL" id="QGDL01000013">
    <property type="protein sequence ID" value="PWJ23578.1"/>
    <property type="molecule type" value="Genomic_DNA"/>
</dbReference>
<keyword evidence="8" id="KW-0812">Transmembrane</keyword>
<dbReference type="OrthoDB" id="9788659at2"/>
<keyword evidence="6" id="KW-0802">TPR repeat</keyword>
<keyword evidence="8" id="KW-1133">Transmembrane helix</keyword>
<evidence type="ECO:0000256" key="1">
    <source>
        <dbReference type="ARBA" id="ARBA00012513"/>
    </source>
</evidence>
<keyword evidence="10" id="KW-0723">Serine/threonine-protein kinase</keyword>
<protein>
    <recommendedName>
        <fullName evidence="1">non-specific serine/threonine protein kinase</fullName>
        <ecNumber evidence="1">2.7.11.1</ecNumber>
    </recommendedName>
</protein>
<keyword evidence="11" id="KW-1185">Reference proteome</keyword>
<keyword evidence="2" id="KW-0808">Transferase</keyword>
<keyword evidence="5 7" id="KW-0067">ATP-binding</keyword>
<keyword evidence="4 10" id="KW-0418">Kinase</keyword>
<dbReference type="PANTHER" id="PTHR43289">
    <property type="entry name" value="MITOGEN-ACTIVATED PROTEIN KINASE KINASE KINASE 20-RELATED"/>
    <property type="match status" value="1"/>
</dbReference>
<dbReference type="GO" id="GO:0005524">
    <property type="term" value="F:ATP binding"/>
    <property type="evidence" value="ECO:0007669"/>
    <property type="project" value="UniProtKB-UniRule"/>
</dbReference>
<dbReference type="SUPFAM" id="SSF56112">
    <property type="entry name" value="Protein kinase-like (PK-like)"/>
    <property type="match status" value="1"/>
</dbReference>
<dbReference type="SUPFAM" id="SSF48452">
    <property type="entry name" value="TPR-like"/>
    <property type="match status" value="1"/>
</dbReference>
<evidence type="ECO:0000313" key="10">
    <source>
        <dbReference type="EMBL" id="PWJ23578.1"/>
    </source>
</evidence>
<evidence type="ECO:0000256" key="5">
    <source>
        <dbReference type="ARBA" id="ARBA00022840"/>
    </source>
</evidence>
<keyword evidence="3 7" id="KW-0547">Nucleotide-binding</keyword>
<gene>
    <name evidence="10" type="ORF">A8806_11311</name>
</gene>
<sequence>MIQDGEILDGMYQIIREIGRGGTGIIYLAYHLRLQKRVVVKKIKDHFAGQINGRAEVDILKRLHHSYLPQVYDFLVVGTSIYTVMEYVEGQDLQQYLDQGYHFPEQVIRQWLIQLCEVLEYLHTQNPPILHSDIKPSNIMITSQGNVCLIDFNISLDGEVSKDIQGVSPWFAAPEQYQKAQDILNGRKNTQLLDARMDIYSLGAVFYTVMTGQLPSPDREQYGDILSMEIPYSDGLRAVVAKALRKKRTARFQTARQMKKALSDVSRMDPLYKGYTAAQAGSVFAWILCVVAGVLLLYYGNWQNSVEKWQQAYRQLYVSAENQEETDIISQATEILNSRTYKGYLGKHDDKKAGVLRLLGESYFRQENFEEAASCYGEAWELMPKDGGLCRDYTVALVRSGQIGKARRIMESADGLRNLSDGERLLIQAEISRMAEDDEHALEELGELFERESDRELLISGYLLEASIYDGREEYGNAVASLEAARELDGSKEVLRHMGQSAVKAASSESRKVNENAWLQKALACYQSLNGNGSPSYEDRLNLALVERAMGKYKDSNTHLNEMNQVYNEDYVVPMWMCYNYLDLAKEQGGYENILEELKFRFQDGMHRYRSFGKTDPDMEALAEIMKELEE</sequence>
<evidence type="ECO:0000256" key="6">
    <source>
        <dbReference type="PROSITE-ProRule" id="PRU00339"/>
    </source>
</evidence>
<dbReference type="SMART" id="SM00028">
    <property type="entry name" value="TPR"/>
    <property type="match status" value="2"/>
</dbReference>
<organism evidence="10 11">
    <name type="scientific">Faecalicatena orotica</name>
    <dbReference type="NCBI Taxonomy" id="1544"/>
    <lineage>
        <taxon>Bacteria</taxon>
        <taxon>Bacillati</taxon>
        <taxon>Bacillota</taxon>
        <taxon>Clostridia</taxon>
        <taxon>Lachnospirales</taxon>
        <taxon>Lachnospiraceae</taxon>
        <taxon>Faecalicatena</taxon>
    </lineage>
</organism>
<dbReference type="RefSeq" id="WP_109732767.1">
    <property type="nucleotide sequence ID" value="NZ_BAAACK010000005.1"/>
</dbReference>
<evidence type="ECO:0000256" key="2">
    <source>
        <dbReference type="ARBA" id="ARBA00022679"/>
    </source>
</evidence>
<dbReference type="PROSITE" id="PS00107">
    <property type="entry name" value="PROTEIN_KINASE_ATP"/>
    <property type="match status" value="1"/>
</dbReference>
<reference evidence="10 11" key="1">
    <citation type="submission" date="2018-05" db="EMBL/GenBank/DDBJ databases">
        <title>The Hungate 1000. A catalogue of reference genomes from the rumen microbiome.</title>
        <authorList>
            <person name="Kelly W."/>
        </authorList>
    </citation>
    <scope>NUCLEOTIDE SEQUENCE [LARGE SCALE GENOMIC DNA]</scope>
    <source>
        <strain evidence="10 11">NLAE-zl-C242</strain>
    </source>
</reference>
<dbReference type="PROSITE" id="PS00108">
    <property type="entry name" value="PROTEIN_KINASE_ST"/>
    <property type="match status" value="1"/>
</dbReference>
<evidence type="ECO:0000259" key="9">
    <source>
        <dbReference type="PROSITE" id="PS50011"/>
    </source>
</evidence>
<evidence type="ECO:0000256" key="4">
    <source>
        <dbReference type="ARBA" id="ARBA00022777"/>
    </source>
</evidence>
<dbReference type="AlphaFoldDB" id="A0A2Y9BNC4"/>
<evidence type="ECO:0000256" key="7">
    <source>
        <dbReference type="PROSITE-ProRule" id="PRU10141"/>
    </source>
</evidence>
<evidence type="ECO:0000256" key="3">
    <source>
        <dbReference type="ARBA" id="ARBA00022741"/>
    </source>
</evidence>
<feature type="domain" description="Protein kinase" evidence="9">
    <location>
        <begin position="12"/>
        <end position="272"/>
    </location>
</feature>
<feature type="binding site" evidence="7">
    <location>
        <position position="42"/>
    </location>
    <ligand>
        <name>ATP</name>
        <dbReference type="ChEBI" id="CHEBI:30616"/>
    </ligand>
</feature>
<dbReference type="InterPro" id="IPR000719">
    <property type="entry name" value="Prot_kinase_dom"/>
</dbReference>
<dbReference type="Gene3D" id="1.25.40.10">
    <property type="entry name" value="Tetratricopeptide repeat domain"/>
    <property type="match status" value="2"/>
</dbReference>
<dbReference type="PROSITE" id="PS50005">
    <property type="entry name" value="TPR"/>
    <property type="match status" value="1"/>
</dbReference>
<keyword evidence="8" id="KW-0472">Membrane</keyword>
<name>A0A2Y9BNC4_9FIRM</name>
<dbReference type="InterPro" id="IPR011009">
    <property type="entry name" value="Kinase-like_dom_sf"/>
</dbReference>
<dbReference type="Proteomes" id="UP000245845">
    <property type="component" value="Unassembled WGS sequence"/>
</dbReference>
<dbReference type="Gene3D" id="1.10.510.10">
    <property type="entry name" value="Transferase(Phosphotransferase) domain 1"/>
    <property type="match status" value="1"/>
</dbReference>
<dbReference type="InterPro" id="IPR019734">
    <property type="entry name" value="TPR_rpt"/>
</dbReference>
<dbReference type="InterPro" id="IPR011990">
    <property type="entry name" value="TPR-like_helical_dom_sf"/>
</dbReference>
<dbReference type="PANTHER" id="PTHR43289:SF6">
    <property type="entry name" value="SERINE_THREONINE-PROTEIN KINASE NEKL-3"/>
    <property type="match status" value="1"/>
</dbReference>
<dbReference type="GO" id="GO:0004674">
    <property type="term" value="F:protein serine/threonine kinase activity"/>
    <property type="evidence" value="ECO:0007669"/>
    <property type="project" value="UniProtKB-KW"/>
</dbReference>
<dbReference type="InterPro" id="IPR017441">
    <property type="entry name" value="Protein_kinase_ATP_BS"/>
</dbReference>
<dbReference type="SMART" id="SM00220">
    <property type="entry name" value="S_TKc"/>
    <property type="match status" value="1"/>
</dbReference>
<feature type="repeat" description="TPR" evidence="6">
    <location>
        <begin position="353"/>
        <end position="386"/>
    </location>
</feature>
<dbReference type="Pfam" id="PF00069">
    <property type="entry name" value="Pkinase"/>
    <property type="match status" value="1"/>
</dbReference>
<dbReference type="EC" id="2.7.11.1" evidence="1"/>
<accession>A0A2Y9BNC4</accession>
<dbReference type="PROSITE" id="PS50011">
    <property type="entry name" value="PROTEIN_KINASE_DOM"/>
    <property type="match status" value="1"/>
</dbReference>
<dbReference type="CDD" id="cd14014">
    <property type="entry name" value="STKc_PknB_like"/>
    <property type="match status" value="1"/>
</dbReference>
<comment type="caution">
    <text evidence="10">The sequence shown here is derived from an EMBL/GenBank/DDBJ whole genome shotgun (WGS) entry which is preliminary data.</text>
</comment>
<feature type="transmembrane region" description="Helical" evidence="8">
    <location>
        <begin position="283"/>
        <end position="300"/>
    </location>
</feature>
<evidence type="ECO:0000256" key="8">
    <source>
        <dbReference type="SAM" id="Phobius"/>
    </source>
</evidence>
<evidence type="ECO:0000313" key="11">
    <source>
        <dbReference type="Proteomes" id="UP000245845"/>
    </source>
</evidence>